<evidence type="ECO:0000256" key="4">
    <source>
        <dbReference type="PIRNR" id="PIRNR006386"/>
    </source>
</evidence>
<dbReference type="PANTHER" id="PTHR42943:SF2">
    <property type="entry name" value="GLUTATHIONE S-TRANSFERASE KAPPA 1"/>
    <property type="match status" value="1"/>
</dbReference>
<evidence type="ECO:0000259" key="6">
    <source>
        <dbReference type="Pfam" id="PF01323"/>
    </source>
</evidence>
<keyword evidence="10" id="KW-1185">Reference proteome</keyword>
<comment type="similarity">
    <text evidence="1 4">Belongs to the GST superfamily. Kappa family.</text>
</comment>
<dbReference type="GO" id="GO:0004602">
    <property type="term" value="F:glutathione peroxidase activity"/>
    <property type="evidence" value="ECO:0007669"/>
    <property type="project" value="TreeGrafter"/>
</dbReference>
<dbReference type="GO" id="GO:0004364">
    <property type="term" value="F:glutathione transferase activity"/>
    <property type="evidence" value="ECO:0007669"/>
    <property type="project" value="UniProtKB-UniRule"/>
</dbReference>
<proteinExistence type="inferred from homology"/>
<evidence type="ECO:0000313" key="8">
    <source>
        <dbReference type="EMBL" id="SYW82550.1"/>
    </source>
</evidence>
<accession>A0A1K0GWR3</accession>
<dbReference type="InterPro" id="IPR051924">
    <property type="entry name" value="GST_Kappa/NadH"/>
</dbReference>
<dbReference type="PANTHER" id="PTHR42943">
    <property type="entry name" value="GLUTATHIONE S-TRANSFERASE KAPPA"/>
    <property type="match status" value="1"/>
</dbReference>
<keyword evidence="2 4" id="KW-0808">Transferase</keyword>
<evidence type="ECO:0000313" key="10">
    <source>
        <dbReference type="Proteomes" id="UP000658997"/>
    </source>
</evidence>
<dbReference type="EMBL" id="LT558133">
    <property type="protein sequence ID" value="SAM85380.1"/>
    <property type="molecule type" value="Genomic_DNA"/>
</dbReference>
<dbReference type="InterPro" id="IPR014440">
    <property type="entry name" value="HCCAis_GSTk"/>
</dbReference>
<reference evidence="8" key="3">
    <citation type="submission" date="2018-08" db="EMBL/GenBank/DDBJ databases">
        <authorList>
            <person name="Guldener U."/>
        </authorList>
    </citation>
    <scope>NUCLEOTIDE SEQUENCE</scope>
    <source>
        <strain evidence="8">UB2</strain>
    </source>
</reference>
<name>A0A1K0GWR3_9BASI</name>
<dbReference type="EC" id="2.5.1.18" evidence="4"/>
<dbReference type="SUPFAM" id="SSF52833">
    <property type="entry name" value="Thioredoxin-like"/>
    <property type="match status" value="1"/>
</dbReference>
<dbReference type="Gene3D" id="3.40.30.10">
    <property type="entry name" value="Glutaredoxin"/>
    <property type="match status" value="1"/>
</dbReference>
<evidence type="ECO:0000256" key="3">
    <source>
        <dbReference type="ARBA" id="ARBA00047960"/>
    </source>
</evidence>
<feature type="active site" description="Nucleophile" evidence="5">
    <location>
        <position position="15"/>
    </location>
</feature>
<dbReference type="InterPro" id="IPR036249">
    <property type="entry name" value="Thioredoxin-like_sf"/>
</dbReference>
<evidence type="ECO:0000256" key="2">
    <source>
        <dbReference type="ARBA" id="ARBA00022679"/>
    </source>
</evidence>
<protein>
    <recommendedName>
        <fullName evidence="4">Glutathione S-transferase kappa</fullName>
        <ecNumber evidence="4">2.5.1.18</ecNumber>
    </recommendedName>
</protein>
<dbReference type="OrthoDB" id="4664297at2759"/>
<dbReference type="AlphaFoldDB" id="A0A1K0GWR3"/>
<reference evidence="9" key="2">
    <citation type="submission" date="2016-04" db="EMBL/GenBank/DDBJ databases">
        <authorList>
            <person name="Guldener U."/>
            <person name="Guldener U."/>
        </authorList>
    </citation>
    <scope>NUCLEOTIDE SEQUENCE [LARGE SCALE GENOMIC DNA]</scope>
    <source>
        <strain evidence="9">UB2112</strain>
    </source>
</reference>
<organism evidence="7 9">
    <name type="scientific">Ustilago bromivora</name>
    <dbReference type="NCBI Taxonomy" id="307758"/>
    <lineage>
        <taxon>Eukaryota</taxon>
        <taxon>Fungi</taxon>
        <taxon>Dikarya</taxon>
        <taxon>Basidiomycota</taxon>
        <taxon>Ustilaginomycotina</taxon>
        <taxon>Ustilaginomycetes</taxon>
        <taxon>Ustilaginales</taxon>
        <taxon>Ustilaginaceae</taxon>
        <taxon>Ustilago</taxon>
    </lineage>
</organism>
<dbReference type="Proteomes" id="UP000658997">
    <property type="component" value="Unassembled WGS sequence"/>
</dbReference>
<evidence type="ECO:0000256" key="5">
    <source>
        <dbReference type="PIRSR" id="PIRSR006386-1"/>
    </source>
</evidence>
<dbReference type="InterPro" id="IPR001853">
    <property type="entry name" value="DSBA-like_thioredoxin_dom"/>
</dbReference>
<evidence type="ECO:0000256" key="1">
    <source>
        <dbReference type="ARBA" id="ARBA00006494"/>
    </source>
</evidence>
<gene>
    <name evidence="8" type="ORF">UBRO2_04672</name>
    <name evidence="7" type="ORF">UBRO_07341</name>
</gene>
<evidence type="ECO:0000313" key="7">
    <source>
        <dbReference type="EMBL" id="SAM85380.1"/>
    </source>
</evidence>
<evidence type="ECO:0000313" key="9">
    <source>
        <dbReference type="Proteomes" id="UP000179920"/>
    </source>
</evidence>
<dbReference type="FunFam" id="3.40.30.10:FF:000096">
    <property type="entry name" value="Glutathione S-transferase kappa"/>
    <property type="match status" value="1"/>
</dbReference>
<sequence length="229" mass="26593">MSARNKVWFYFDVVSPWSYVGFQVLRRYQKLWNLDIMYKPVNLGYIMKFSGNKPPITVANKGIWMWGERDRARKFFGVTLNATKEFPINTMHLQTFLSALSTHPSSTRCIYESAIETCFAAIWHHDYPCATREDLEWIFAKADWFGLGKEKVAQVLDKSMSKEARTKLQEEAKELVEKKGLFGMPSMEMERRSDGEKVVWFGSDRFEQIAAWLEVPYKGPFADGTVAKL</sequence>
<dbReference type="PIRSF" id="PIRSF006386">
    <property type="entry name" value="HCCAis_GSTk"/>
    <property type="match status" value="1"/>
</dbReference>
<dbReference type="GO" id="GO:0006749">
    <property type="term" value="P:glutathione metabolic process"/>
    <property type="evidence" value="ECO:0007669"/>
    <property type="project" value="TreeGrafter"/>
</dbReference>
<dbReference type="Proteomes" id="UP000179920">
    <property type="component" value="Chromosome XVII"/>
</dbReference>
<dbReference type="GO" id="GO:0005739">
    <property type="term" value="C:mitochondrion"/>
    <property type="evidence" value="ECO:0007669"/>
    <property type="project" value="TreeGrafter"/>
</dbReference>
<dbReference type="Pfam" id="PF01323">
    <property type="entry name" value="DSBA"/>
    <property type="match status" value="1"/>
</dbReference>
<reference evidence="7" key="1">
    <citation type="submission" date="2016-04" db="EMBL/GenBank/DDBJ databases">
        <authorList>
            <person name="Evans L.H."/>
            <person name="Alamgir A."/>
            <person name="Owens N."/>
            <person name="Weber N.D."/>
            <person name="Virtaneva K."/>
            <person name="Barbian K."/>
            <person name="Babar A."/>
            <person name="Rosenke K."/>
        </authorList>
    </citation>
    <scope>NUCLEOTIDE SEQUENCE</scope>
    <source>
        <strain evidence="7">UB2112</strain>
    </source>
</reference>
<comment type="catalytic activity">
    <reaction evidence="3 4">
        <text>RX + glutathione = an S-substituted glutathione + a halide anion + H(+)</text>
        <dbReference type="Rhea" id="RHEA:16437"/>
        <dbReference type="ChEBI" id="CHEBI:15378"/>
        <dbReference type="ChEBI" id="CHEBI:16042"/>
        <dbReference type="ChEBI" id="CHEBI:17792"/>
        <dbReference type="ChEBI" id="CHEBI:57925"/>
        <dbReference type="ChEBI" id="CHEBI:90779"/>
        <dbReference type="EC" id="2.5.1.18"/>
    </reaction>
</comment>
<dbReference type="EMBL" id="ULHB01000116">
    <property type="protein sequence ID" value="SYW82550.1"/>
    <property type="molecule type" value="Genomic_DNA"/>
</dbReference>
<dbReference type="GO" id="GO:0005777">
    <property type="term" value="C:peroxisome"/>
    <property type="evidence" value="ECO:0007669"/>
    <property type="project" value="TreeGrafter"/>
</dbReference>
<feature type="domain" description="DSBA-like thioredoxin" evidence="6">
    <location>
        <begin position="7"/>
        <end position="211"/>
    </location>
</feature>